<proteinExistence type="predicted"/>
<feature type="region of interest" description="Disordered" evidence="1">
    <location>
        <begin position="1"/>
        <end position="20"/>
    </location>
</feature>
<keyword evidence="2" id="KW-0472">Membrane</keyword>
<feature type="transmembrane region" description="Helical" evidence="2">
    <location>
        <begin position="481"/>
        <end position="503"/>
    </location>
</feature>
<accession>A0AAJ0FDY9</accession>
<comment type="caution">
    <text evidence="3">The sequence shown here is derived from an EMBL/GenBank/DDBJ whole genome shotgun (WGS) entry which is preliminary data.</text>
</comment>
<keyword evidence="4" id="KW-1185">Reference proteome</keyword>
<dbReference type="Proteomes" id="UP001239445">
    <property type="component" value="Unassembled WGS sequence"/>
</dbReference>
<evidence type="ECO:0000256" key="2">
    <source>
        <dbReference type="SAM" id="Phobius"/>
    </source>
</evidence>
<protein>
    <submittedName>
        <fullName evidence="3">Uncharacterized protein</fullName>
    </submittedName>
</protein>
<gene>
    <name evidence="3" type="ORF">QBC47DRAFT_294798</name>
</gene>
<dbReference type="AlphaFoldDB" id="A0AAJ0FDY9"/>
<reference evidence="3" key="1">
    <citation type="submission" date="2023-06" db="EMBL/GenBank/DDBJ databases">
        <title>Genome-scale phylogeny and comparative genomics of the fungal order Sordariales.</title>
        <authorList>
            <consortium name="Lawrence Berkeley National Laboratory"/>
            <person name="Hensen N."/>
            <person name="Bonometti L."/>
            <person name="Westerberg I."/>
            <person name="Brannstrom I.O."/>
            <person name="Guillou S."/>
            <person name="Cros-Aarteil S."/>
            <person name="Calhoun S."/>
            <person name="Haridas S."/>
            <person name="Kuo A."/>
            <person name="Mondo S."/>
            <person name="Pangilinan J."/>
            <person name="Riley R."/>
            <person name="Labutti K."/>
            <person name="Andreopoulos B."/>
            <person name="Lipzen A."/>
            <person name="Chen C."/>
            <person name="Yanf M."/>
            <person name="Daum C."/>
            <person name="Ng V."/>
            <person name="Clum A."/>
            <person name="Steindorff A."/>
            <person name="Ohm R."/>
            <person name="Martin F."/>
            <person name="Silar P."/>
            <person name="Natvig D."/>
            <person name="Lalanne C."/>
            <person name="Gautier V."/>
            <person name="Ament-Velasquez S.L."/>
            <person name="Kruys A."/>
            <person name="Hutchinson M.I."/>
            <person name="Powell A.J."/>
            <person name="Barry K."/>
            <person name="Miller A.N."/>
            <person name="Grigoriev I.V."/>
            <person name="Debuchy R."/>
            <person name="Gladieux P."/>
            <person name="Thoren M.H."/>
            <person name="Johannesson H."/>
        </authorList>
    </citation>
    <scope>NUCLEOTIDE SEQUENCE</scope>
    <source>
        <strain evidence="3">PSN4</strain>
    </source>
</reference>
<keyword evidence="2" id="KW-0812">Transmembrane</keyword>
<sequence>MTLELPSKNDTAKLNPSNTGHYDSIETIAYQLRQLPKEGGSTNPPSLTEWNMKNFFIPLDLNVRVAEGRDCHAAKAGLTNVLSWMVDMDALRNGAHISFDEFSFDENGNVCRLGHDDGTVAEPGDGIPFNATSRPLLGRGGSISSRAGFATQTLARTAWAGQRFGKEWKFGLNGVRDESLFSIAALQLCEDADPNQAHGHGPLSPTMQRLTRRFLTHFKGKWEISRREVWESTPTFKNLGGDVVFQYHMRALTAPPWLMPPGSGLTRSNVTLPITGHSHINIREVRYSVGLKTTWRLDFPVFCIVTMADSPAGRLQELPQLGEIHAWDTAGIRPYARATGVAAFSLRVRSLLPQWGAQWSGLLDAIERHLLAADILRIAADWVEESRDDLRQMVDEIQERYLSPTADKSATFLPLEPSRQDEALKTFKQNWESVIILQQRIGSSLLSRIAKEQEQVKSLHDGLFNAVSVSEATKTTQLNHYIMVFTIVTIFYLPFLPLSFIAVRDLMRNMELELIATMVGVAGGTYILSGFIMWAARHPQTWQNLMPTNLMLKAIGKRPGGGLNSGRKVV</sequence>
<feature type="compositionally biased region" description="Polar residues" evidence="1">
    <location>
        <begin position="8"/>
        <end position="20"/>
    </location>
</feature>
<evidence type="ECO:0000313" key="3">
    <source>
        <dbReference type="EMBL" id="KAK1758144.1"/>
    </source>
</evidence>
<feature type="transmembrane region" description="Helical" evidence="2">
    <location>
        <begin position="515"/>
        <end position="536"/>
    </location>
</feature>
<keyword evidence="2" id="KW-1133">Transmembrane helix</keyword>
<dbReference type="EMBL" id="MU839829">
    <property type="protein sequence ID" value="KAK1758144.1"/>
    <property type="molecule type" value="Genomic_DNA"/>
</dbReference>
<name>A0AAJ0FDY9_9PEZI</name>
<organism evidence="3 4">
    <name type="scientific">Echria macrotheca</name>
    <dbReference type="NCBI Taxonomy" id="438768"/>
    <lineage>
        <taxon>Eukaryota</taxon>
        <taxon>Fungi</taxon>
        <taxon>Dikarya</taxon>
        <taxon>Ascomycota</taxon>
        <taxon>Pezizomycotina</taxon>
        <taxon>Sordariomycetes</taxon>
        <taxon>Sordariomycetidae</taxon>
        <taxon>Sordariales</taxon>
        <taxon>Schizotheciaceae</taxon>
        <taxon>Echria</taxon>
    </lineage>
</organism>
<evidence type="ECO:0000313" key="4">
    <source>
        <dbReference type="Proteomes" id="UP001239445"/>
    </source>
</evidence>
<evidence type="ECO:0000256" key="1">
    <source>
        <dbReference type="SAM" id="MobiDB-lite"/>
    </source>
</evidence>